<dbReference type="AlphaFoldDB" id="A0A087CPD7"/>
<dbReference type="STRING" id="1437610.BREU_1957"/>
<comment type="caution">
    <text evidence="4">The sequence shown here is derived from an EMBL/GenBank/DDBJ whole genome shotgun (WGS) entry which is preliminary data.</text>
</comment>
<reference evidence="4 5" key="1">
    <citation type="submission" date="2014-03" db="EMBL/GenBank/DDBJ databases">
        <title>Genomics of Bifidobacteria.</title>
        <authorList>
            <person name="Ventura M."/>
            <person name="Milani C."/>
            <person name="Lugli G.A."/>
        </authorList>
    </citation>
    <scope>NUCLEOTIDE SEQUENCE [LARGE SCALE GENOMIC DNA]</scope>
    <source>
        <strain evidence="4 5">DSM 23975</strain>
    </source>
</reference>
<feature type="region of interest" description="Disordered" evidence="1">
    <location>
        <begin position="219"/>
        <end position="289"/>
    </location>
</feature>
<keyword evidence="2" id="KW-1133">Transmembrane helix</keyword>
<gene>
    <name evidence="4" type="ORF">BREU_1957</name>
</gene>
<evidence type="ECO:0000256" key="3">
    <source>
        <dbReference type="SAM" id="SignalP"/>
    </source>
</evidence>
<evidence type="ECO:0000313" key="4">
    <source>
        <dbReference type="EMBL" id="KFI85137.1"/>
    </source>
</evidence>
<dbReference type="eggNOG" id="ENOG5033P5Y">
    <property type="taxonomic scope" value="Bacteria"/>
</dbReference>
<keyword evidence="2" id="KW-0472">Membrane</keyword>
<feature type="transmembrane region" description="Helical" evidence="2">
    <location>
        <begin position="754"/>
        <end position="772"/>
    </location>
</feature>
<dbReference type="Proteomes" id="UP000028984">
    <property type="component" value="Unassembled WGS sequence"/>
</dbReference>
<feature type="chain" id="PRO_5001819629" description="Secreted protein" evidence="3">
    <location>
        <begin position="33"/>
        <end position="783"/>
    </location>
</feature>
<dbReference type="EMBL" id="JGZK01000010">
    <property type="protein sequence ID" value="KFI85137.1"/>
    <property type="molecule type" value="Genomic_DNA"/>
</dbReference>
<evidence type="ECO:0000313" key="5">
    <source>
        <dbReference type="Proteomes" id="UP000028984"/>
    </source>
</evidence>
<dbReference type="InterPro" id="IPR046112">
    <property type="entry name" value="DUF6049"/>
</dbReference>
<proteinExistence type="predicted"/>
<sequence length="783" mass="81406">MQRRTHHGGRCARALAALIAVGAMLFTPVAWADDATGDASASQSDQSSAQQHAETLTIAQSTPVVSASSGFHMQVVVANHSDSDAPAGSLTATINALFTFASRSDMQSWAENGTHIPTPNLLDSVDVPSIKAGGSSTVSFNIPADNQTLSLLRSWGPKPLQLVYVAGDAQAELHSFLTRSTDGLNTAQTPAMNLTVAMPLTSGDWQTNDQAITNIIEETDAPASANGSEKDTDDDANNTGTGSSDTDAGSSSGNSNGSSSGSSTSGSAEDSGSSDSFNGGTGTATTAGSTPLAINAQSLAATRTLEQTAAKHPALQLVADPVYVQQSGSTGTVAGVMQPADFDITSYAAINDPASYGNAGIADNQWSAKTAQTQYAVAAKTAAAPTAYAWQGAANWSMDALTKARAQGYTTVIANASFDNEQTDTVHTGTYVVNTSAGDVTVLKAQSELSTLAQGRATSEAAAAETSDAGRLARLMAQSAFYQMEQPYTSRHLLMTFNRDSTSGWVNQVMSALEGASWLSLTGLDAMAAADPYDVSDSVNQGDGTPDMSATRTILDQLITSRQHILRLGDSILEDSVNATDLSSLDPQALARRDANSTANHDNDPTQWMADLLAVHDDMALRALTGAEPSDAHQRMADAAMNMASTLLNSVSITPSESVSVFSESAKMPITVSNALPYAVSINVNSITDSMQIVTSRTTSLVIPAHSEAQVAFTIRVSTSGSTTAHVSLTDRSGTAFGNVQNTPITSVLRISDASGFIIIGFAVLLGVVGLWRQFNRKKDPDE</sequence>
<name>A0A087CPD7_9BIFI</name>
<organism evidence="4 5">
    <name type="scientific">Bifidobacterium reuteri DSM 23975</name>
    <dbReference type="NCBI Taxonomy" id="1437610"/>
    <lineage>
        <taxon>Bacteria</taxon>
        <taxon>Bacillati</taxon>
        <taxon>Actinomycetota</taxon>
        <taxon>Actinomycetes</taxon>
        <taxon>Bifidobacteriales</taxon>
        <taxon>Bifidobacteriaceae</taxon>
        <taxon>Bifidobacterium</taxon>
    </lineage>
</organism>
<evidence type="ECO:0000256" key="1">
    <source>
        <dbReference type="SAM" id="MobiDB-lite"/>
    </source>
</evidence>
<evidence type="ECO:0000256" key="2">
    <source>
        <dbReference type="SAM" id="Phobius"/>
    </source>
</evidence>
<keyword evidence="5" id="KW-1185">Reference proteome</keyword>
<accession>A0A087CPD7</accession>
<keyword evidence="2" id="KW-0812">Transmembrane</keyword>
<keyword evidence="3" id="KW-0732">Signal</keyword>
<evidence type="ECO:0008006" key="6">
    <source>
        <dbReference type="Google" id="ProtNLM"/>
    </source>
</evidence>
<feature type="signal peptide" evidence="3">
    <location>
        <begin position="1"/>
        <end position="32"/>
    </location>
</feature>
<feature type="compositionally biased region" description="Low complexity" evidence="1">
    <location>
        <begin position="237"/>
        <end position="276"/>
    </location>
</feature>
<protein>
    <recommendedName>
        <fullName evidence="6">Secreted protein</fullName>
    </recommendedName>
</protein>
<dbReference type="Pfam" id="PF19516">
    <property type="entry name" value="DUF6049"/>
    <property type="match status" value="1"/>
</dbReference>